<dbReference type="Pfam" id="PF02384">
    <property type="entry name" value="N6_Mtase"/>
    <property type="match status" value="1"/>
</dbReference>
<evidence type="ECO:0000313" key="8">
    <source>
        <dbReference type="Proteomes" id="UP000287247"/>
    </source>
</evidence>
<comment type="caution">
    <text evidence="7">The sequence shown here is derived from an EMBL/GenBank/DDBJ whole genome shotgun (WGS) entry which is preliminary data.</text>
</comment>
<organism evidence="7 8">
    <name type="scientific">Aphanothece sacrum FPU1</name>
    <dbReference type="NCBI Taxonomy" id="1920663"/>
    <lineage>
        <taxon>Bacteria</taxon>
        <taxon>Bacillati</taxon>
        <taxon>Cyanobacteriota</taxon>
        <taxon>Cyanophyceae</taxon>
        <taxon>Oscillatoriophycideae</taxon>
        <taxon>Chroococcales</taxon>
        <taxon>Aphanothecaceae</taxon>
        <taxon>Aphanothece</taxon>
    </lineage>
</organism>
<sequence>MLGITTTIEETGNQAGIPDFTVRKNDNLLGYIEAKKIGENLDKIEQSEQLQRYFDSAIGQNLILTNYLEFRWYIDGKLQLKTTLGKIEKEQIIIVDDAAKTEELIQSFLNRQERVINDYYDLAKQMAAATKAVRYGITESLKLEDEQGELTQLKLLFQDLLLPDLDNNNFADMYAQTIAYGLFTARVGHAQNPGQEIFGRKTASIYISDKIPFLKGLFTTVIETDIVSKINWTIEQLVELLAKVDMSNILENFGRETRQEDPVVHFYETFLAAYEASLRKSRGVYYTPEPVVSFIVRAVNDLLDQEFDLDDGLGSRKVTILDPATGTGTFLYEVIKQIYFNFEKYGVNRWNELLRDKKVLERLYGFELLMTPYTIAHLKLVLLLETLGYRFAEKERLNIYLTNTLEEGVKKSEVLLGKYISEEANKAAAVKTEIPIYVVLGNPPYSVSSQNASKRKRMVNEDTQYLADVQYTGEVWNKIYKIGKAGKIITELTHIGELLERYKGRVRLDGERNIQPLDDDYIKFIRFAHNQIEKTGHGIIGFITNHSYLNGLIHRGMREELLKSFDSLYIIDLHGNSLLKETTPDGEVDQNVFDIQQGVAILIAVSKKSHPDYFSTVYKKREGDKLTGEVFYYDLWGKREDKYKFLDAMNINNIEWVKLNSTHPNFFFSPKDFDLEDEYTLGWSIIDIFNVYAAGVKTRRDNLCVDFDQDILVKKFKDIADNNNIQNLKETYQIRDTEYWTLSNAQKHIKNSIIESHIKTYIYRPFDSRWVYYNPLIIERGDSRWNLMRHMLYENLALLTMRGIREGEYNHFFISDDLVNKDAVSIKDNCYVFPLYTYPDTENQQTNLFKEKKPNLSPEFLTAIKERLGYIPTPETIFYYAYAVFHSPTYRQRYADFLKIDFPRLPLTKNKQLFTTLATQGETLVNLHLMKSEQLNNLITQYQGDGENQVTQVIYSPQLQQVSINKNCQFTGITENVWQFKIGGYQVLDKWLKDRKKDNRKLSNDDIIHYQKIVVALKNTIEIMQEIDTIIPSFPIE</sequence>
<dbReference type="PANTHER" id="PTHR33841">
    <property type="entry name" value="DNA METHYLTRANSFERASE YEEA-RELATED"/>
    <property type="match status" value="1"/>
</dbReference>
<dbReference type="Gene3D" id="3.40.50.150">
    <property type="entry name" value="Vaccinia Virus protein VP39"/>
    <property type="match status" value="1"/>
</dbReference>
<reference evidence="8" key="1">
    <citation type="submission" date="2017-05" db="EMBL/GenBank/DDBJ databases">
        <title>Physiological properties and genetic analysis related to exopolysaccharide production of fresh-water unicellular cyanobacterium Aphanothece sacrum, Suizenji Nori, that has been cultured as a food source in Japan.</title>
        <authorList>
            <person name="Kanesaki Y."/>
            <person name="Yoshikawa S."/>
            <person name="Ohki K."/>
        </authorList>
    </citation>
    <scope>NUCLEOTIDE SEQUENCE [LARGE SCALE GENOMIC DNA]</scope>
    <source>
        <strain evidence="8">FPU1</strain>
    </source>
</reference>
<keyword evidence="8" id="KW-1185">Reference proteome</keyword>
<keyword evidence="2 7" id="KW-0489">Methyltransferase</keyword>
<evidence type="ECO:0000259" key="6">
    <source>
        <dbReference type="Pfam" id="PF18135"/>
    </source>
</evidence>
<dbReference type="Pfam" id="PF18135">
    <property type="entry name" value="Type_ISP_C"/>
    <property type="match status" value="1"/>
</dbReference>
<dbReference type="Proteomes" id="UP000287247">
    <property type="component" value="Unassembled WGS sequence"/>
</dbReference>
<dbReference type="AlphaFoldDB" id="A0A401IMY4"/>
<feature type="domain" description="Type ISP restriction-modification enzyme LLaBIII C-terminal specificity" evidence="6">
    <location>
        <begin position="687"/>
        <end position="1026"/>
    </location>
</feature>
<evidence type="ECO:0000259" key="5">
    <source>
        <dbReference type="Pfam" id="PF02384"/>
    </source>
</evidence>
<dbReference type="PANTHER" id="PTHR33841:SF1">
    <property type="entry name" value="DNA METHYLTRANSFERASE A"/>
    <property type="match status" value="1"/>
</dbReference>
<name>A0A401IMY4_APHSA</name>
<keyword evidence="3 7" id="KW-0808">Transferase</keyword>
<dbReference type="GO" id="GO:0009007">
    <property type="term" value="F:site-specific DNA-methyltransferase (adenine-specific) activity"/>
    <property type="evidence" value="ECO:0007669"/>
    <property type="project" value="UniProtKB-EC"/>
</dbReference>
<dbReference type="PRINTS" id="PR00507">
    <property type="entry name" value="N12N6MTFRASE"/>
</dbReference>
<dbReference type="GO" id="GO:0008170">
    <property type="term" value="F:N-methyltransferase activity"/>
    <property type="evidence" value="ECO:0007669"/>
    <property type="project" value="InterPro"/>
</dbReference>
<dbReference type="GO" id="GO:0003677">
    <property type="term" value="F:DNA binding"/>
    <property type="evidence" value="ECO:0007669"/>
    <property type="project" value="InterPro"/>
</dbReference>
<dbReference type="EMBL" id="BDQK01000017">
    <property type="protein sequence ID" value="GBF82607.1"/>
    <property type="molecule type" value="Genomic_DNA"/>
</dbReference>
<evidence type="ECO:0000313" key="7">
    <source>
        <dbReference type="EMBL" id="GBF82607.1"/>
    </source>
</evidence>
<gene>
    <name evidence="7" type="ORF">AsFPU1_4037</name>
</gene>
<dbReference type="InterPro" id="IPR029063">
    <property type="entry name" value="SAM-dependent_MTases_sf"/>
</dbReference>
<accession>A0A401IMY4</accession>
<dbReference type="GO" id="GO:0032259">
    <property type="term" value="P:methylation"/>
    <property type="evidence" value="ECO:0007669"/>
    <property type="project" value="UniProtKB-KW"/>
</dbReference>
<protein>
    <recommendedName>
        <fullName evidence="1">site-specific DNA-methyltransferase (adenine-specific)</fullName>
        <ecNumber evidence="1">2.1.1.72</ecNumber>
    </recommendedName>
</protein>
<feature type="domain" description="DNA methylase adenine-specific" evidence="5">
    <location>
        <begin position="259"/>
        <end position="486"/>
    </location>
</feature>
<evidence type="ECO:0000256" key="3">
    <source>
        <dbReference type="ARBA" id="ARBA00022679"/>
    </source>
</evidence>
<dbReference type="InterPro" id="IPR041635">
    <property type="entry name" value="Type_ISP_LLaBIII_C"/>
</dbReference>
<proteinExistence type="predicted"/>
<dbReference type="InterPro" id="IPR050953">
    <property type="entry name" value="N4_N6_ade-DNA_methylase"/>
</dbReference>
<evidence type="ECO:0000256" key="1">
    <source>
        <dbReference type="ARBA" id="ARBA00011900"/>
    </source>
</evidence>
<evidence type="ECO:0000256" key="4">
    <source>
        <dbReference type="ARBA" id="ARBA00047942"/>
    </source>
</evidence>
<dbReference type="SUPFAM" id="SSF53335">
    <property type="entry name" value="S-adenosyl-L-methionine-dependent methyltransferases"/>
    <property type="match status" value="1"/>
</dbReference>
<evidence type="ECO:0000256" key="2">
    <source>
        <dbReference type="ARBA" id="ARBA00022603"/>
    </source>
</evidence>
<dbReference type="InterPro" id="IPR003356">
    <property type="entry name" value="DNA_methylase_A-5"/>
</dbReference>
<dbReference type="EC" id="2.1.1.72" evidence="1"/>
<comment type="catalytic activity">
    <reaction evidence="4">
        <text>a 2'-deoxyadenosine in DNA + S-adenosyl-L-methionine = an N(6)-methyl-2'-deoxyadenosine in DNA + S-adenosyl-L-homocysteine + H(+)</text>
        <dbReference type="Rhea" id="RHEA:15197"/>
        <dbReference type="Rhea" id="RHEA-COMP:12418"/>
        <dbReference type="Rhea" id="RHEA-COMP:12419"/>
        <dbReference type="ChEBI" id="CHEBI:15378"/>
        <dbReference type="ChEBI" id="CHEBI:57856"/>
        <dbReference type="ChEBI" id="CHEBI:59789"/>
        <dbReference type="ChEBI" id="CHEBI:90615"/>
        <dbReference type="ChEBI" id="CHEBI:90616"/>
        <dbReference type="EC" id="2.1.1.72"/>
    </reaction>
</comment>